<dbReference type="EMBL" id="AVOT02002040">
    <property type="protein sequence ID" value="MBW0468984.1"/>
    <property type="molecule type" value="Genomic_DNA"/>
</dbReference>
<dbReference type="GO" id="GO:0003676">
    <property type="term" value="F:nucleic acid binding"/>
    <property type="evidence" value="ECO:0007669"/>
    <property type="project" value="InterPro"/>
</dbReference>
<dbReference type="Gene3D" id="3.30.420.10">
    <property type="entry name" value="Ribonuclease H-like superfamily/Ribonuclease H"/>
    <property type="match status" value="1"/>
</dbReference>
<comment type="caution">
    <text evidence="1">The sequence shown here is derived from an EMBL/GenBank/DDBJ whole genome shotgun (WGS) entry which is preliminary data.</text>
</comment>
<dbReference type="InterPro" id="IPR012337">
    <property type="entry name" value="RNaseH-like_sf"/>
</dbReference>
<evidence type="ECO:0000313" key="2">
    <source>
        <dbReference type="Proteomes" id="UP000765509"/>
    </source>
</evidence>
<dbReference type="AlphaFoldDB" id="A0A9Q3GJ42"/>
<organism evidence="1 2">
    <name type="scientific">Austropuccinia psidii MF-1</name>
    <dbReference type="NCBI Taxonomy" id="1389203"/>
    <lineage>
        <taxon>Eukaryota</taxon>
        <taxon>Fungi</taxon>
        <taxon>Dikarya</taxon>
        <taxon>Basidiomycota</taxon>
        <taxon>Pucciniomycotina</taxon>
        <taxon>Pucciniomycetes</taxon>
        <taxon>Pucciniales</taxon>
        <taxon>Sphaerophragmiaceae</taxon>
        <taxon>Austropuccinia</taxon>
    </lineage>
</organism>
<accession>A0A9Q3GJ42</accession>
<proteinExistence type="predicted"/>
<keyword evidence="2" id="KW-1185">Reference proteome</keyword>
<dbReference type="OrthoDB" id="4360000at2759"/>
<evidence type="ECO:0000313" key="1">
    <source>
        <dbReference type="EMBL" id="MBW0468984.1"/>
    </source>
</evidence>
<dbReference type="SUPFAM" id="SSF53098">
    <property type="entry name" value="Ribonuclease H-like"/>
    <property type="match status" value="1"/>
</dbReference>
<gene>
    <name evidence="1" type="ORF">O181_008699</name>
</gene>
<evidence type="ECO:0008006" key="3">
    <source>
        <dbReference type="Google" id="ProtNLM"/>
    </source>
</evidence>
<reference evidence="1" key="1">
    <citation type="submission" date="2021-03" db="EMBL/GenBank/DDBJ databases">
        <title>Draft genome sequence of rust myrtle Austropuccinia psidii MF-1, a brazilian biotype.</title>
        <authorList>
            <person name="Quecine M.C."/>
            <person name="Pachon D.M.R."/>
            <person name="Bonatelli M.L."/>
            <person name="Correr F.H."/>
            <person name="Franceschini L.M."/>
            <person name="Leite T.F."/>
            <person name="Margarido G.R.A."/>
            <person name="Almeida C.A."/>
            <person name="Ferrarezi J.A."/>
            <person name="Labate C.A."/>
        </authorList>
    </citation>
    <scope>NUCLEOTIDE SEQUENCE</scope>
    <source>
        <strain evidence="1">MF-1</strain>
    </source>
</reference>
<protein>
    <recommendedName>
        <fullName evidence="3">Integrase catalytic domain-containing protein</fullName>
    </recommendedName>
</protein>
<dbReference type="InterPro" id="IPR036397">
    <property type="entry name" value="RNaseH_sf"/>
</dbReference>
<name>A0A9Q3GJ42_9BASI</name>
<sequence length="140" mass="16176">MLGTKLSLSTAYHLQTDGLAKTMTQTMEDIIRKLSAYGMEYKDNEGHTHYWVTLLPAIQLAYNTIQHSTTGKSPSLVEKGWNPLMPVDNLKNNLMTINPTAKYFHDMWKRAYDTAATCITKAKEYNKQRYDKTHKEPDFR</sequence>
<dbReference type="Proteomes" id="UP000765509">
    <property type="component" value="Unassembled WGS sequence"/>
</dbReference>